<dbReference type="PANTHER" id="PTHR35525:SF3">
    <property type="entry name" value="BLL6575 PROTEIN"/>
    <property type="match status" value="1"/>
</dbReference>
<evidence type="ECO:0000313" key="3">
    <source>
        <dbReference type="Proteomes" id="UP001165092"/>
    </source>
</evidence>
<feature type="domain" description="Zinc finger CGNR" evidence="1">
    <location>
        <begin position="129"/>
        <end position="170"/>
    </location>
</feature>
<evidence type="ECO:0000259" key="1">
    <source>
        <dbReference type="Pfam" id="PF11706"/>
    </source>
</evidence>
<name>A0A9W6P2U4_9ACTN</name>
<dbReference type="AlphaFoldDB" id="A0A9W6P2U4"/>
<organism evidence="2 3">
    <name type="scientific">Nocardiopsis ansamitocini</name>
    <dbReference type="NCBI Taxonomy" id="1670832"/>
    <lineage>
        <taxon>Bacteria</taxon>
        <taxon>Bacillati</taxon>
        <taxon>Actinomycetota</taxon>
        <taxon>Actinomycetes</taxon>
        <taxon>Streptosporangiales</taxon>
        <taxon>Nocardiopsidaceae</taxon>
        <taxon>Nocardiopsis</taxon>
    </lineage>
</organism>
<protein>
    <recommendedName>
        <fullName evidence="1">Zinc finger CGNR domain-containing protein</fullName>
    </recommendedName>
</protein>
<dbReference type="Pfam" id="PF11706">
    <property type="entry name" value="zf-CGNR"/>
    <property type="match status" value="1"/>
</dbReference>
<gene>
    <name evidence="2" type="ORF">Nans01_05800</name>
</gene>
<dbReference type="SUPFAM" id="SSF160904">
    <property type="entry name" value="Jann2411-like"/>
    <property type="match status" value="1"/>
</dbReference>
<dbReference type="RefSeq" id="WP_285757078.1">
    <property type="nucleotide sequence ID" value="NZ_BSQG01000001.1"/>
</dbReference>
<dbReference type="InterPro" id="IPR023286">
    <property type="entry name" value="ABATE_dom_sf"/>
</dbReference>
<reference evidence="2" key="1">
    <citation type="submission" date="2023-02" db="EMBL/GenBank/DDBJ databases">
        <title>Nocardiopsis ansamitocini NBRC 112285.</title>
        <authorList>
            <person name="Ichikawa N."/>
            <person name="Sato H."/>
            <person name="Tonouchi N."/>
        </authorList>
    </citation>
    <scope>NUCLEOTIDE SEQUENCE</scope>
    <source>
        <strain evidence="2">NBRC 112285</strain>
    </source>
</reference>
<comment type="caution">
    <text evidence="2">The sequence shown here is derived from an EMBL/GenBank/DDBJ whole genome shotgun (WGS) entry which is preliminary data.</text>
</comment>
<dbReference type="Proteomes" id="UP001165092">
    <property type="component" value="Unassembled WGS sequence"/>
</dbReference>
<evidence type="ECO:0000313" key="2">
    <source>
        <dbReference type="EMBL" id="GLU46229.1"/>
    </source>
</evidence>
<dbReference type="EMBL" id="BSQG01000001">
    <property type="protein sequence ID" value="GLU46229.1"/>
    <property type="molecule type" value="Genomic_DNA"/>
</dbReference>
<dbReference type="InterPro" id="IPR021005">
    <property type="entry name" value="Znf_CGNR"/>
</dbReference>
<dbReference type="Gene3D" id="1.10.3300.10">
    <property type="entry name" value="Jann2411-like domain"/>
    <property type="match status" value="1"/>
</dbReference>
<dbReference type="PANTHER" id="PTHR35525">
    <property type="entry name" value="BLL6575 PROTEIN"/>
    <property type="match status" value="1"/>
</dbReference>
<keyword evidence="3" id="KW-1185">Reference proteome</keyword>
<dbReference type="InterPro" id="IPR010852">
    <property type="entry name" value="ABATE"/>
</dbReference>
<proteinExistence type="predicted"/>
<sequence length="172" mass="18531">MQFNTYGGVGAFLSAQLLNSTDRRASALSVILAAHGISNPVIDDEQAERLALWTERLRPVFGEQDLQHQITVVNELLADTATGVRVSTHDGGTTPHLHYVSQELETVQRVSATMAGALAVAVCGAGGNRLGCCVREGCELVFVDTSRNGRRRFCSVSCANRVNVAAHRARLR</sequence>
<accession>A0A9W6P2U4</accession>